<evidence type="ECO:0000313" key="2">
    <source>
        <dbReference type="Proteomes" id="UP001243717"/>
    </source>
</evidence>
<comment type="caution">
    <text evidence="1">The sequence shown here is derived from an EMBL/GenBank/DDBJ whole genome shotgun (WGS) entry which is preliminary data.</text>
</comment>
<dbReference type="RefSeq" id="WP_308986710.1">
    <property type="nucleotide sequence ID" value="NZ_JARXIC010000058.1"/>
</dbReference>
<evidence type="ECO:0000313" key="1">
    <source>
        <dbReference type="EMBL" id="MDQ8196274.1"/>
    </source>
</evidence>
<protein>
    <submittedName>
        <fullName evidence="1">ATP-binding protein</fullName>
    </submittedName>
</protein>
<dbReference type="Proteomes" id="UP001243717">
    <property type="component" value="Unassembled WGS sequence"/>
</dbReference>
<keyword evidence="1" id="KW-0547">Nucleotide-binding</keyword>
<dbReference type="EMBL" id="JARXIC010000058">
    <property type="protein sequence ID" value="MDQ8196274.1"/>
    <property type="molecule type" value="Genomic_DNA"/>
</dbReference>
<dbReference type="Gene3D" id="3.30.565.10">
    <property type="entry name" value="Histidine kinase-like ATPase, C-terminal domain"/>
    <property type="match status" value="1"/>
</dbReference>
<organism evidence="1 2">
    <name type="scientific">Thalassobacterium sedimentorum</name>
    <dbReference type="NCBI Taxonomy" id="3041258"/>
    <lineage>
        <taxon>Bacteria</taxon>
        <taxon>Pseudomonadati</taxon>
        <taxon>Verrucomicrobiota</taxon>
        <taxon>Opitutia</taxon>
        <taxon>Puniceicoccales</taxon>
        <taxon>Coraliomargaritaceae</taxon>
        <taxon>Thalassobacterium</taxon>
    </lineage>
</organism>
<reference evidence="1 2" key="1">
    <citation type="submission" date="2023-04" db="EMBL/GenBank/DDBJ databases">
        <title>A novel bacteria isolated from coastal sediment.</title>
        <authorList>
            <person name="Liu X.-J."/>
            <person name="Du Z.-J."/>
        </authorList>
    </citation>
    <scope>NUCLEOTIDE SEQUENCE [LARGE SCALE GENOMIC DNA]</scope>
    <source>
        <strain evidence="1 2">SDUM461004</strain>
    </source>
</reference>
<accession>A0ABU1ANE5</accession>
<dbReference type="Pfam" id="PF13589">
    <property type="entry name" value="HATPase_c_3"/>
    <property type="match status" value="1"/>
</dbReference>
<keyword evidence="2" id="KW-1185">Reference proteome</keyword>
<sequence>MDNINKPDPSRLIHGLRDTGYNMNSAAADIIDNSIAADASSINVRTVLKPTGEKFVFFGDNGHGMNPAELRNAMRYGADRRQNLKSLGKFGLGLKTASSSVCLKYSLISRDSAEGTLNKETWDLEHVSSVNEWQMLAEDITADEKLAFNELCGDVGTLVVWQKCDRILKNNNYAPGSTEEKSALKRVADRMAEHFALVFHKYLDPENTNYPNINITVDGEAIVFWNPFYPARSQQVLPEKLITVPIALPEDPETTFKMGIKAWVLPHRKDMDKDEQSQFARINNRRQGFYIYREGRLIHHGGWQEIWNAAEPHYSLIRVEIDFDHELDDAFEIDVRKSRIIMNEALKDYLEKLLTGPREHANQIYRRKQKIAVTGGISHHGSNKTISETRSIDKPTVTQADSSENETTVNNNRGSGIRIKAPVLNEQDPNSLCVKETEKITSGNLWEPSFVSESNSDYQIGVRINMHHDFYTKIYSQAGSQNSIEGMDLLLYALSAAEANNSDDELKDMWEDIREEVSGNLRRLLKSYEIPADSNDEQ</sequence>
<name>A0ABU1ANE5_9BACT</name>
<dbReference type="SUPFAM" id="SSF55874">
    <property type="entry name" value="ATPase domain of HSP90 chaperone/DNA topoisomerase II/histidine kinase"/>
    <property type="match status" value="1"/>
</dbReference>
<dbReference type="GO" id="GO:0005524">
    <property type="term" value="F:ATP binding"/>
    <property type="evidence" value="ECO:0007669"/>
    <property type="project" value="UniProtKB-KW"/>
</dbReference>
<dbReference type="InterPro" id="IPR036890">
    <property type="entry name" value="HATPase_C_sf"/>
</dbReference>
<gene>
    <name evidence="1" type="ORF">QEH59_17700</name>
</gene>
<keyword evidence="1" id="KW-0067">ATP-binding</keyword>
<proteinExistence type="predicted"/>